<dbReference type="EMBL" id="CP018906">
    <property type="protein sequence ID" value="AQW21433.1"/>
    <property type="molecule type" value="Genomic_DNA"/>
</dbReference>
<dbReference type="eggNOG" id="COG2211">
    <property type="taxonomic scope" value="Bacteria"/>
</dbReference>
<feature type="transmembrane region" description="Helical" evidence="7">
    <location>
        <begin position="198"/>
        <end position="218"/>
    </location>
</feature>
<feature type="transmembrane region" description="Helical" evidence="7">
    <location>
        <begin position="136"/>
        <end position="157"/>
    </location>
</feature>
<organism evidence="9 10">
    <name type="scientific">Lentilactobacillus curieae</name>
    <dbReference type="NCBI Taxonomy" id="1138822"/>
    <lineage>
        <taxon>Bacteria</taxon>
        <taxon>Bacillati</taxon>
        <taxon>Bacillota</taxon>
        <taxon>Bacilli</taxon>
        <taxon>Lactobacillales</taxon>
        <taxon>Lactobacillaceae</taxon>
        <taxon>Lentilactobacillus</taxon>
    </lineage>
</organism>
<dbReference type="InterPro" id="IPR020846">
    <property type="entry name" value="MFS_dom"/>
</dbReference>
<feature type="transmembrane region" description="Helical" evidence="7">
    <location>
        <begin position="411"/>
        <end position="430"/>
    </location>
</feature>
<evidence type="ECO:0000256" key="3">
    <source>
        <dbReference type="ARBA" id="ARBA00022692"/>
    </source>
</evidence>
<dbReference type="GO" id="GO:0005886">
    <property type="term" value="C:plasma membrane"/>
    <property type="evidence" value="ECO:0007669"/>
    <property type="project" value="UniProtKB-SubCell"/>
</dbReference>
<keyword evidence="2" id="KW-0813">Transport</keyword>
<keyword evidence="5 7" id="KW-0472">Membrane</keyword>
<dbReference type="GO" id="GO:0022857">
    <property type="term" value="F:transmembrane transporter activity"/>
    <property type="evidence" value="ECO:0007669"/>
    <property type="project" value="InterPro"/>
</dbReference>
<feature type="transmembrane region" description="Helical" evidence="7">
    <location>
        <begin position="38"/>
        <end position="55"/>
    </location>
</feature>
<keyword evidence="10" id="KW-1185">Reference proteome</keyword>
<feature type="transmembrane region" description="Helical" evidence="7">
    <location>
        <begin position="383"/>
        <end position="405"/>
    </location>
</feature>
<dbReference type="CDD" id="cd06174">
    <property type="entry name" value="MFS"/>
    <property type="match status" value="1"/>
</dbReference>
<feature type="region of interest" description="Disordered" evidence="6">
    <location>
        <begin position="1"/>
        <end position="25"/>
    </location>
</feature>
<evidence type="ECO:0000259" key="8">
    <source>
        <dbReference type="PROSITE" id="PS50850"/>
    </source>
</evidence>
<dbReference type="RefSeq" id="WP_035167881.1">
    <property type="nucleotide sequence ID" value="NZ_CP018906.1"/>
</dbReference>
<feature type="transmembrane region" description="Helical" evidence="7">
    <location>
        <begin position="112"/>
        <end position="130"/>
    </location>
</feature>
<dbReference type="PROSITE" id="PS50850">
    <property type="entry name" value="MFS"/>
    <property type="match status" value="1"/>
</dbReference>
<evidence type="ECO:0000313" key="9">
    <source>
        <dbReference type="EMBL" id="AQW21433.1"/>
    </source>
</evidence>
<dbReference type="AlphaFoldDB" id="A0A1S6QIK9"/>
<dbReference type="SUPFAM" id="SSF103473">
    <property type="entry name" value="MFS general substrate transporter"/>
    <property type="match status" value="1"/>
</dbReference>
<comment type="subcellular location">
    <subcellularLocation>
        <location evidence="1">Cell membrane</location>
        <topology evidence="1">Multi-pass membrane protein</topology>
    </subcellularLocation>
</comment>
<feature type="transmembrane region" description="Helical" evidence="7">
    <location>
        <begin position="320"/>
        <end position="339"/>
    </location>
</feature>
<reference evidence="9 10" key="1">
    <citation type="journal article" date="2015" name="Genome Announc.">
        <title>Genome Sequence of Lactobacillus curieae CCTCC M 2011381T, a Novel Producer of Gamma-aminobutyric Acid.</title>
        <authorList>
            <person name="Wang Y."/>
            <person name="Wang Y."/>
            <person name="Lang C."/>
            <person name="Wei D."/>
            <person name="Xu P."/>
            <person name="Xie J."/>
        </authorList>
    </citation>
    <scope>NUCLEOTIDE SEQUENCE [LARGE SCALE GENOMIC DNA]</scope>
    <source>
        <strain evidence="9 10">CCTCC M 2011381</strain>
    </source>
</reference>
<feature type="transmembrane region" description="Helical" evidence="7">
    <location>
        <begin position="250"/>
        <end position="270"/>
    </location>
</feature>
<keyword evidence="4 7" id="KW-1133">Transmembrane helix</keyword>
<evidence type="ECO:0000256" key="2">
    <source>
        <dbReference type="ARBA" id="ARBA00022448"/>
    </source>
</evidence>
<feature type="transmembrane region" description="Helical" evidence="7">
    <location>
        <begin position="290"/>
        <end position="308"/>
    </location>
</feature>
<feature type="transmembrane region" description="Helical" evidence="7">
    <location>
        <begin position="345"/>
        <end position="371"/>
    </location>
</feature>
<dbReference type="InterPro" id="IPR011701">
    <property type="entry name" value="MFS"/>
</dbReference>
<evidence type="ECO:0000256" key="5">
    <source>
        <dbReference type="ARBA" id="ARBA00023136"/>
    </source>
</evidence>
<feature type="transmembrane region" description="Helical" evidence="7">
    <location>
        <begin position="169"/>
        <end position="192"/>
    </location>
</feature>
<evidence type="ECO:0000256" key="1">
    <source>
        <dbReference type="ARBA" id="ARBA00004651"/>
    </source>
</evidence>
<sequence>MNKNSTDKDTASENRGVSVGEVTNANVTNEQQPKFPKLFGLAMFIGPFVWLAPAGNVRNTLLPQYFSQIDPSGKVAAIAILASVTSIVAAVSNILFGALSDLTRSKFGKRKPWILFGTLIESGMICLVANLTNMLAIVICWGIVAAAENAVAAAMVAQEADRIAPKWRGTISTLYGLGYTAIQVVAMIAAGFLSNPKLGMYVMAGIGFGMGIIHVLLAKEPSNLDEPRDKFSWSTIWTHFSLPTSGSRDYWLAVLGKLAMVMGGTITNAYMLFVLTDYMKLSQGTTSKTLATFASIQLVLGLVFTAISGPIADKMGRLKLPVALSTAVLGIGQFFPFIAPHVWTLYAMTIMTAIANGVYNAVDGALNLAVLPNKETAGKDMGFINLANTLSQIAGTVVAGLIVTYLGGYRAIFPCAFAISLLGAILIMFIKKVR</sequence>
<name>A0A1S6QIK9_9LACO</name>
<evidence type="ECO:0000256" key="7">
    <source>
        <dbReference type="SAM" id="Phobius"/>
    </source>
</evidence>
<dbReference type="Gene3D" id="1.20.1250.20">
    <property type="entry name" value="MFS general substrate transporter like domains"/>
    <property type="match status" value="2"/>
</dbReference>
<dbReference type="PANTHER" id="PTHR23528">
    <property type="match status" value="1"/>
</dbReference>
<evidence type="ECO:0000313" key="10">
    <source>
        <dbReference type="Proteomes" id="UP000030361"/>
    </source>
</evidence>
<gene>
    <name evidence="9" type="ORF">PL11_005540</name>
</gene>
<protein>
    <submittedName>
        <fullName evidence="9">MFS transporter</fullName>
    </submittedName>
</protein>
<accession>A0A1S6QIK9</accession>
<dbReference type="PANTHER" id="PTHR23528:SF1">
    <property type="entry name" value="MAJOR FACILITATOR SUPERFAMILY (MFS) PROFILE DOMAIN-CONTAINING PROTEIN"/>
    <property type="match status" value="1"/>
</dbReference>
<proteinExistence type="predicted"/>
<dbReference type="KEGG" id="lcu:PL11_005540"/>
<keyword evidence="3 7" id="KW-0812">Transmembrane</keyword>
<feature type="domain" description="Major facilitator superfamily (MFS) profile" evidence="8">
    <location>
        <begin position="249"/>
        <end position="434"/>
    </location>
</feature>
<evidence type="ECO:0000256" key="4">
    <source>
        <dbReference type="ARBA" id="ARBA00022989"/>
    </source>
</evidence>
<feature type="compositionally biased region" description="Basic and acidic residues" evidence="6">
    <location>
        <begin position="1"/>
        <end position="12"/>
    </location>
</feature>
<dbReference type="InterPro" id="IPR036259">
    <property type="entry name" value="MFS_trans_sf"/>
</dbReference>
<dbReference type="Pfam" id="PF07690">
    <property type="entry name" value="MFS_1"/>
    <property type="match status" value="1"/>
</dbReference>
<dbReference type="Proteomes" id="UP000030361">
    <property type="component" value="Chromosome"/>
</dbReference>
<feature type="transmembrane region" description="Helical" evidence="7">
    <location>
        <begin position="75"/>
        <end position="100"/>
    </location>
</feature>
<evidence type="ECO:0000256" key="6">
    <source>
        <dbReference type="SAM" id="MobiDB-lite"/>
    </source>
</evidence>
<dbReference type="OrthoDB" id="9764596at2"/>